<feature type="region of interest" description="Disordered" evidence="9">
    <location>
        <begin position="185"/>
        <end position="213"/>
    </location>
</feature>
<feature type="compositionally biased region" description="Low complexity" evidence="9">
    <location>
        <begin position="198"/>
        <end position="213"/>
    </location>
</feature>
<dbReference type="RefSeq" id="XP_056747113.1">
    <property type="nucleotide sequence ID" value="XM_056901826.1"/>
</dbReference>
<comment type="caution">
    <text evidence="11">The sequence shown here is derived from an EMBL/GenBank/DDBJ whole genome shotgun (WGS) entry which is preliminary data.</text>
</comment>
<dbReference type="GeneID" id="81592068"/>
<evidence type="ECO:0000256" key="3">
    <source>
        <dbReference type="ARBA" id="ARBA00022969"/>
    </source>
</evidence>
<sequence>MGLVRTLRVQRVFGRPPPAPPYRISVFSVRIFIACNASSSAELLNRSTCGSSRGDVSASACDIALREPTELQRPTATHIMAGMDTIYSATYSSVPVYEFKLDTDSVMRRRGDDWVNATHILKAAGFDKPARTRILEREVQKGVHEKVQGGYGKYQGTWIPLPEGRQLAERNNILTKLAPIFDYVAGDHSPPPAPKHTSAPSKPRAPRKSAAANRAAAAAAAAAAVAASESLNVVQPQRSMGPPTIPQDHYEMNAGFDDNESIGHATIESSSMVADEDMLQMSHGGRKRKRGVDEATAMSISEQEHIIYGDQLLDYFMTVGDAPEATRIPPPEPPAHFQVDRAIDDSGNTALHWACAMGDLGIVQDLLHKGANVKALSEHEETPLVRAVLFTNNYEKRTFPTLLDMLLDTVSFRDWFGATIFHHIAENTRSKGKWKSSRYYCEILLDKLCKTCSQDEIQMLLSCQDQNGDTAVLVAARNGAFRLVNILLVHCHRAGDLVNNKGETASSIAQRSQHHDHDIPPAPSSVTMANEHMDAEAAGLVGADPQSVAPIPDAPATSELLSKIGTIMAEANKKLAVTYGNSKINQQDSNDVANPEALHEQLESDRQKIQKQLSALAAKEAEHERNDDQAGRYEKLRASYESLLEQIQHARLAEQFAITEVPKPTPASLEQDELMARYRLAQELCSAQKIRRNAIKDLAQQTADAGVSTKFDMHRKLVALATGLKEEDLDPMAAELAETLEFDRMNGKGTTPELVHRRLPSQNESATLPATGVPVDA</sequence>
<dbReference type="SUPFAM" id="SSF54616">
    <property type="entry name" value="DNA-binding domain of Mlu1-box binding protein MBP1"/>
    <property type="match status" value="1"/>
</dbReference>
<dbReference type="Gene3D" id="1.25.40.20">
    <property type="entry name" value="Ankyrin repeat-containing domain"/>
    <property type="match status" value="1"/>
</dbReference>
<feature type="compositionally biased region" description="Polar residues" evidence="9">
    <location>
        <begin position="229"/>
        <end position="238"/>
    </location>
</feature>
<evidence type="ECO:0000259" key="10">
    <source>
        <dbReference type="PROSITE" id="PS51299"/>
    </source>
</evidence>
<dbReference type="PROSITE" id="PS50088">
    <property type="entry name" value="ANK_REPEAT"/>
    <property type="match status" value="1"/>
</dbReference>
<keyword evidence="12" id="KW-1185">Reference proteome</keyword>
<dbReference type="Gene3D" id="3.10.260.10">
    <property type="entry name" value="Transcription regulator HTH, APSES-type DNA-binding domain"/>
    <property type="match status" value="1"/>
</dbReference>
<dbReference type="PANTHER" id="PTHR43828:SF15">
    <property type="entry name" value="TRANSCRIPTION FACTOR MBP1"/>
    <property type="match status" value="1"/>
</dbReference>
<feature type="repeat" description="ANK" evidence="7">
    <location>
        <begin position="346"/>
        <end position="378"/>
    </location>
</feature>
<dbReference type="FunFam" id="3.10.260.10:FF:000001">
    <property type="entry name" value="APSES transcription factor (MbpA)"/>
    <property type="match status" value="1"/>
</dbReference>
<dbReference type="SMART" id="SM01252">
    <property type="entry name" value="KilA-N"/>
    <property type="match status" value="1"/>
</dbReference>
<keyword evidence="5" id="KW-0183">Conidiation</keyword>
<dbReference type="EMBL" id="JAQJAE010000006">
    <property type="protein sequence ID" value="KAJ5588094.1"/>
    <property type="molecule type" value="Genomic_DNA"/>
</dbReference>
<evidence type="ECO:0000256" key="5">
    <source>
        <dbReference type="ARBA" id="ARBA00023321"/>
    </source>
</evidence>
<keyword evidence="8" id="KW-0175">Coiled coil</keyword>
<dbReference type="InterPro" id="IPR036770">
    <property type="entry name" value="Ankyrin_rpt-contain_sf"/>
</dbReference>
<dbReference type="InterPro" id="IPR018004">
    <property type="entry name" value="KilA/APSES_HTH"/>
</dbReference>
<keyword evidence="2" id="KW-0677">Repeat</keyword>
<evidence type="ECO:0000313" key="12">
    <source>
        <dbReference type="Proteomes" id="UP001213799"/>
    </source>
</evidence>
<keyword evidence="3" id="KW-0749">Sporulation</keyword>
<dbReference type="PANTHER" id="PTHR43828">
    <property type="entry name" value="ASPARAGINASE"/>
    <property type="match status" value="1"/>
</dbReference>
<dbReference type="InterPro" id="IPR051642">
    <property type="entry name" value="SWI6-like"/>
</dbReference>
<evidence type="ECO:0000256" key="7">
    <source>
        <dbReference type="PROSITE-ProRule" id="PRU00023"/>
    </source>
</evidence>
<evidence type="ECO:0000256" key="6">
    <source>
        <dbReference type="ARBA" id="ARBA00031907"/>
    </source>
</evidence>
<dbReference type="GO" id="GO:0030907">
    <property type="term" value="C:MBF transcription complex"/>
    <property type="evidence" value="ECO:0007669"/>
    <property type="project" value="TreeGrafter"/>
</dbReference>
<feature type="region of interest" description="Disordered" evidence="9">
    <location>
        <begin position="229"/>
        <end position="252"/>
    </location>
</feature>
<dbReference type="PROSITE" id="PS50297">
    <property type="entry name" value="ANK_REP_REGION"/>
    <property type="match status" value="1"/>
</dbReference>
<gene>
    <name evidence="11" type="ORF">N7537_010772</name>
</gene>
<reference evidence="11" key="2">
    <citation type="submission" date="2023-01" db="EMBL/GenBank/DDBJ databases">
        <authorList>
            <person name="Petersen C."/>
        </authorList>
    </citation>
    <scope>NUCLEOTIDE SEQUENCE</scope>
    <source>
        <strain evidence="11">IBT 12815</strain>
    </source>
</reference>
<dbReference type="InterPro" id="IPR036887">
    <property type="entry name" value="HTH_APSES_sf"/>
</dbReference>
<name>A0AAD6DKH3_9EURO</name>
<keyword evidence="4 7" id="KW-0040">ANK repeat</keyword>
<evidence type="ECO:0000256" key="2">
    <source>
        <dbReference type="ARBA" id="ARBA00022737"/>
    </source>
</evidence>
<dbReference type="Pfam" id="PF04383">
    <property type="entry name" value="KilA-N"/>
    <property type="match status" value="1"/>
</dbReference>
<reference evidence="11" key="1">
    <citation type="journal article" date="2023" name="IMA Fungus">
        <title>Comparative genomic study of the Penicillium genus elucidates a diverse pangenome and 15 lateral gene transfer events.</title>
        <authorList>
            <person name="Petersen C."/>
            <person name="Sorensen T."/>
            <person name="Nielsen M.R."/>
            <person name="Sondergaard T.E."/>
            <person name="Sorensen J.L."/>
            <person name="Fitzpatrick D.A."/>
            <person name="Frisvad J.C."/>
            <person name="Nielsen K.L."/>
        </authorList>
    </citation>
    <scope>NUCLEOTIDE SEQUENCE</scope>
    <source>
        <strain evidence="11">IBT 12815</strain>
    </source>
</reference>
<dbReference type="AlphaFoldDB" id="A0AAD6DKH3"/>
<evidence type="ECO:0000256" key="1">
    <source>
        <dbReference type="ARBA" id="ARBA00019309"/>
    </source>
</evidence>
<dbReference type="InterPro" id="IPR003163">
    <property type="entry name" value="Tscrpt_reg_HTH_APSES-type"/>
</dbReference>
<evidence type="ECO:0000256" key="4">
    <source>
        <dbReference type="ARBA" id="ARBA00023043"/>
    </source>
</evidence>
<evidence type="ECO:0000256" key="9">
    <source>
        <dbReference type="SAM" id="MobiDB-lite"/>
    </source>
</evidence>
<dbReference type="GO" id="GO:0048315">
    <property type="term" value="P:conidium formation"/>
    <property type="evidence" value="ECO:0007669"/>
    <property type="project" value="UniProtKB-KW"/>
</dbReference>
<proteinExistence type="predicted"/>
<feature type="domain" description="HTH APSES-type" evidence="10">
    <location>
        <begin position="86"/>
        <end position="192"/>
    </location>
</feature>
<evidence type="ECO:0000313" key="11">
    <source>
        <dbReference type="EMBL" id="KAJ5588094.1"/>
    </source>
</evidence>
<dbReference type="SMART" id="SM00248">
    <property type="entry name" value="ANK"/>
    <property type="match status" value="2"/>
</dbReference>
<evidence type="ECO:0000256" key="8">
    <source>
        <dbReference type="SAM" id="Coils"/>
    </source>
</evidence>
<feature type="region of interest" description="Disordered" evidence="9">
    <location>
        <begin position="504"/>
        <end position="526"/>
    </location>
</feature>
<dbReference type="GO" id="GO:0033309">
    <property type="term" value="C:SBF transcription complex"/>
    <property type="evidence" value="ECO:0007669"/>
    <property type="project" value="TreeGrafter"/>
</dbReference>
<dbReference type="GO" id="GO:0003677">
    <property type="term" value="F:DNA binding"/>
    <property type="evidence" value="ECO:0007669"/>
    <property type="project" value="InterPro"/>
</dbReference>
<feature type="region of interest" description="Disordered" evidence="9">
    <location>
        <begin position="744"/>
        <end position="777"/>
    </location>
</feature>
<protein>
    <recommendedName>
        <fullName evidence="1">Cell pattern formation-associated protein stuA</fullName>
    </recommendedName>
    <alternativeName>
        <fullName evidence="6">Stunted protein A</fullName>
    </alternativeName>
</protein>
<dbReference type="SUPFAM" id="SSF48403">
    <property type="entry name" value="Ankyrin repeat"/>
    <property type="match status" value="1"/>
</dbReference>
<dbReference type="Pfam" id="PF00023">
    <property type="entry name" value="Ank"/>
    <property type="match status" value="1"/>
</dbReference>
<dbReference type="PROSITE" id="PS51299">
    <property type="entry name" value="HTH_APSES"/>
    <property type="match status" value="1"/>
</dbReference>
<accession>A0AAD6DKH3</accession>
<dbReference type="InterPro" id="IPR002110">
    <property type="entry name" value="Ankyrin_rpt"/>
</dbReference>
<dbReference type="GO" id="GO:0030435">
    <property type="term" value="P:sporulation resulting in formation of a cellular spore"/>
    <property type="evidence" value="ECO:0007669"/>
    <property type="project" value="UniProtKB-KW"/>
</dbReference>
<feature type="coiled-coil region" evidence="8">
    <location>
        <begin position="599"/>
        <end position="653"/>
    </location>
</feature>
<organism evidence="11 12">
    <name type="scientific">Penicillium hordei</name>
    <dbReference type="NCBI Taxonomy" id="40994"/>
    <lineage>
        <taxon>Eukaryota</taxon>
        <taxon>Fungi</taxon>
        <taxon>Dikarya</taxon>
        <taxon>Ascomycota</taxon>
        <taxon>Pezizomycotina</taxon>
        <taxon>Eurotiomycetes</taxon>
        <taxon>Eurotiomycetidae</taxon>
        <taxon>Eurotiales</taxon>
        <taxon>Aspergillaceae</taxon>
        <taxon>Penicillium</taxon>
    </lineage>
</organism>
<dbReference type="Proteomes" id="UP001213799">
    <property type="component" value="Unassembled WGS sequence"/>
</dbReference>
<dbReference type="GO" id="GO:0001228">
    <property type="term" value="F:DNA-binding transcription activator activity, RNA polymerase II-specific"/>
    <property type="evidence" value="ECO:0007669"/>
    <property type="project" value="UniProtKB-ARBA"/>
</dbReference>
<dbReference type="FunFam" id="1.25.40.20:FF:000291">
    <property type="entry name" value="APSES transcription factor, putative"/>
    <property type="match status" value="1"/>
</dbReference>